<accession>A0A7D9L4B2</accession>
<proteinExistence type="predicted"/>
<reference evidence="1" key="1">
    <citation type="submission" date="2020-04" db="EMBL/GenBank/DDBJ databases">
        <authorList>
            <person name="Alioto T."/>
            <person name="Alioto T."/>
            <person name="Gomez Garrido J."/>
        </authorList>
    </citation>
    <scope>NUCLEOTIDE SEQUENCE</scope>
    <source>
        <strain evidence="1">A484AB</strain>
    </source>
</reference>
<evidence type="ECO:0000313" key="2">
    <source>
        <dbReference type="Proteomes" id="UP001152795"/>
    </source>
</evidence>
<organism evidence="1 2">
    <name type="scientific">Paramuricea clavata</name>
    <name type="common">Red gorgonian</name>
    <name type="synonym">Violescent sea-whip</name>
    <dbReference type="NCBI Taxonomy" id="317549"/>
    <lineage>
        <taxon>Eukaryota</taxon>
        <taxon>Metazoa</taxon>
        <taxon>Cnidaria</taxon>
        <taxon>Anthozoa</taxon>
        <taxon>Octocorallia</taxon>
        <taxon>Malacalcyonacea</taxon>
        <taxon>Plexauridae</taxon>
        <taxon>Paramuricea</taxon>
    </lineage>
</organism>
<name>A0A7D9L4B2_PARCT</name>
<dbReference type="Proteomes" id="UP001152795">
    <property type="component" value="Unassembled WGS sequence"/>
</dbReference>
<dbReference type="EMBL" id="CACRXK020013529">
    <property type="protein sequence ID" value="CAB4025300.1"/>
    <property type="molecule type" value="Genomic_DNA"/>
</dbReference>
<keyword evidence="2" id="KW-1185">Reference proteome</keyword>
<protein>
    <submittedName>
        <fullName evidence="1">Uncharacterized protein</fullName>
    </submittedName>
</protein>
<gene>
    <name evidence="1" type="ORF">PACLA_8A003907</name>
</gene>
<comment type="caution">
    <text evidence="1">The sequence shown here is derived from an EMBL/GenBank/DDBJ whole genome shotgun (WGS) entry which is preliminary data.</text>
</comment>
<dbReference type="AlphaFoldDB" id="A0A7D9L4B2"/>
<sequence length="116" mass="12936">MKSQLKLTVIDIATSAILRIPLRYVNSLYRHFPRACGCGEVFGFEVADALEYLGKSNKGMENALRSLIRTSHLGCNGVRIDVGEVQPKGSHIQRKKLPEGLIQNLDKVFPDAKKQK</sequence>
<evidence type="ECO:0000313" key="1">
    <source>
        <dbReference type="EMBL" id="CAB4025300.1"/>
    </source>
</evidence>